<feature type="region of interest" description="Disordered" evidence="11">
    <location>
        <begin position="1099"/>
        <end position="1259"/>
    </location>
</feature>
<evidence type="ECO:0000256" key="8">
    <source>
        <dbReference type="ARBA" id="ARBA00023139"/>
    </source>
</evidence>
<dbReference type="InterPro" id="IPR043128">
    <property type="entry name" value="Rev_trsase/Diguanyl_cyclase"/>
</dbReference>
<feature type="compositionally biased region" description="Polar residues" evidence="11">
    <location>
        <begin position="825"/>
        <end position="834"/>
    </location>
</feature>
<feature type="domain" description="Reverse transcriptase" evidence="12">
    <location>
        <begin position="402"/>
        <end position="661"/>
    </location>
</feature>
<feature type="compositionally biased region" description="Acidic residues" evidence="11">
    <location>
        <begin position="835"/>
        <end position="845"/>
    </location>
</feature>
<evidence type="ECO:0000256" key="4">
    <source>
        <dbReference type="ARBA" id="ARBA00012180"/>
    </source>
</evidence>
<dbReference type="GO" id="GO:0005886">
    <property type="term" value="C:plasma membrane"/>
    <property type="evidence" value="ECO:0007669"/>
    <property type="project" value="UniProtKB-SubCell"/>
</dbReference>
<keyword evidence="7" id="KW-0472">Membrane</keyword>
<evidence type="ECO:0000256" key="3">
    <source>
        <dbReference type="ARBA" id="ARBA00010879"/>
    </source>
</evidence>
<dbReference type="Proteomes" id="UP001274896">
    <property type="component" value="Unassembled WGS sequence"/>
</dbReference>
<comment type="caution">
    <text evidence="13">The sequence shown here is derived from an EMBL/GenBank/DDBJ whole genome shotgun (WGS) entry which is preliminary data.</text>
</comment>
<dbReference type="EMBL" id="JAUCMX010000020">
    <property type="protein sequence ID" value="KAK3515823.1"/>
    <property type="molecule type" value="Genomic_DNA"/>
</dbReference>
<sequence>SSCTPTAEMGCGLRKIRQTDDSSPGKIYSTLKRPQVETKIGVAYTYCNVDFLVGKEDVTSTLCLSSVRELPSQLQDLYQQGFVLIAVHPFVHPCGPDLASVQRQLYRAVLSKVPESRTEGVVAFEAVSFTEGGVVFVAVHHNEEGVAFMAKKRSEIEKKTKWWKLKKEECCEEFRQKLRQALGGQVVLPDDWETTAEVIRETGRKVLGVSSGRRKEDKETWWWNEEVQDSIQRKRLAKKKWDMDRTEENRQEYKELQRRVKREVSKAKQKAYDELYTRLDTREGEKDLYRLARQRDRDGKDVQQVRVIKDRDGRVLTSEESVQRRWKEYFEELMNEENEREKRVEGVNSVEQKVDKIRKDEVRKALKRMKSGKAVGPDDIPVEVWKCLGEAAVEFLASLFNRVLESERMPEEWRRSVLVPIFKNKGDVQSCSNYRGIKLMSHTMKVWERVVEARLRQVVEICEQQYGFMPRKSTTDAIFALRILMEKYRDGQKELHCVFVDLEKAYDRVSREELWYCMRKSGVAEKYVRVVQDMYERSRTVVRCAVGQTEEFNVEVGLHQGSALSPFLFAIVMDQLSEEVRQESPWTMMFADDIVICSESREQVEENLERWRFALERRGMKVSRSKTEYMCVNEREGSGTVRLQGEEVKKVQEFKYLGSTVQSNGECGKEVKKRVQAGWNGWRKVSGVLCDQKISARIKGKVYRTVVRPAMLYGLETVSLRKRQESELEVAELKMLSSEKSPSEFEPYHLKLEECLSTDHIPTPEHIQGYVKKQIQDAADQGIVFSGFIQEPAGLHPRVTSRGGLGEASLSLHSSPSSLRCSELTASPSHQGESGTEDWPTDGETEEPRTSQDTGGDALSDVMSNVSKSDCCDAEQEDLPSPNDKAKDKEGNEKPSRPSLGKCGAELFGLFNYPGGRQRPLKYYTVKVPLRVQPGNEGSHSIEAQWLDHMTQHFNNGASLVDGYFSLGKESDDQLPKVIDSVFIFQEGDSGANTTYDAIVVEQWTIINCVCVYSICVCVCVCVYLSNCYCGVQVKTDYIPLLQSLASFGWRLTCVLPTPIVKTNSDGSVSTKQIVFFQRPTLPLKRRHSKKIIFRSRKNSNKNSVKDTLKSKKKKNATEKEPDDQKIQDGVGKEGKENTETGENNDENDAGGDNDETEMEIQKEQADQSDDKVEEVEAEVRREMDGKKSTNGKQEEADRDDIETLSDVKNGEKEGKEVEKRGEETYHLYNGLDEQEPSTNEMQDTNRTDVEDQDSTNQE</sequence>
<feature type="coiled-coil region" evidence="10">
    <location>
        <begin position="236"/>
        <end position="270"/>
    </location>
</feature>
<evidence type="ECO:0000256" key="10">
    <source>
        <dbReference type="SAM" id="Coils"/>
    </source>
</evidence>
<accession>A0AAE0Q967</accession>
<evidence type="ECO:0000256" key="1">
    <source>
        <dbReference type="ARBA" id="ARBA00004193"/>
    </source>
</evidence>
<keyword evidence="10" id="KW-0175">Coiled coil</keyword>
<evidence type="ECO:0000259" key="12">
    <source>
        <dbReference type="PROSITE" id="PS50878"/>
    </source>
</evidence>
<dbReference type="Gene3D" id="3.30.70.270">
    <property type="match status" value="1"/>
</dbReference>
<feature type="compositionally biased region" description="Basic and acidic residues" evidence="11">
    <location>
        <begin position="1178"/>
        <end position="1196"/>
    </location>
</feature>
<feature type="compositionally biased region" description="Basic and acidic residues" evidence="11">
    <location>
        <begin position="884"/>
        <end position="896"/>
    </location>
</feature>
<keyword evidence="14" id="KW-1185">Reference proteome</keyword>
<feature type="compositionally biased region" description="Basic and acidic residues" evidence="11">
    <location>
        <begin position="1209"/>
        <end position="1226"/>
    </location>
</feature>
<evidence type="ECO:0000313" key="13">
    <source>
        <dbReference type="EMBL" id="KAK3515823.1"/>
    </source>
</evidence>
<proteinExistence type="inferred from homology"/>
<dbReference type="GO" id="GO:0004523">
    <property type="term" value="F:RNA-DNA hybrid ribonuclease activity"/>
    <property type="evidence" value="ECO:0007669"/>
    <property type="project" value="UniProtKB-EC"/>
</dbReference>
<evidence type="ECO:0000256" key="2">
    <source>
        <dbReference type="ARBA" id="ARBA00006390"/>
    </source>
</evidence>
<feature type="compositionally biased region" description="Basic and acidic residues" evidence="11">
    <location>
        <begin position="1160"/>
        <end position="1171"/>
    </location>
</feature>
<keyword evidence="6" id="KW-0519">Myristate</keyword>
<dbReference type="CDD" id="cd01650">
    <property type="entry name" value="RT_nLTR_like"/>
    <property type="match status" value="1"/>
</dbReference>
<organism evidence="13 14">
    <name type="scientific">Hemibagrus guttatus</name>
    <dbReference type="NCBI Taxonomy" id="175788"/>
    <lineage>
        <taxon>Eukaryota</taxon>
        <taxon>Metazoa</taxon>
        <taxon>Chordata</taxon>
        <taxon>Craniata</taxon>
        <taxon>Vertebrata</taxon>
        <taxon>Euteleostomi</taxon>
        <taxon>Actinopterygii</taxon>
        <taxon>Neopterygii</taxon>
        <taxon>Teleostei</taxon>
        <taxon>Ostariophysi</taxon>
        <taxon>Siluriformes</taxon>
        <taxon>Bagridae</taxon>
        <taxon>Hemibagrus</taxon>
    </lineage>
</organism>
<dbReference type="PROSITE" id="PS50878">
    <property type="entry name" value="RT_POL"/>
    <property type="match status" value="1"/>
</dbReference>
<evidence type="ECO:0000256" key="7">
    <source>
        <dbReference type="ARBA" id="ARBA00023136"/>
    </source>
</evidence>
<reference evidence="13" key="1">
    <citation type="submission" date="2023-06" db="EMBL/GenBank/DDBJ databases">
        <title>Male Hemibagrus guttatus genome.</title>
        <authorList>
            <person name="Bian C."/>
        </authorList>
    </citation>
    <scope>NUCLEOTIDE SEQUENCE</scope>
    <source>
        <strain evidence="13">Male_cb2023</strain>
        <tissue evidence="13">Muscle</tissue>
    </source>
</reference>
<comment type="subcellular location">
    <subcellularLocation>
        <location evidence="1">Cell membrane</location>
        <topology evidence="1">Lipid-anchor</topology>
    </subcellularLocation>
</comment>
<evidence type="ECO:0000256" key="9">
    <source>
        <dbReference type="ARBA" id="ARBA00023288"/>
    </source>
</evidence>
<dbReference type="InterPro" id="IPR000477">
    <property type="entry name" value="RT_dom"/>
</dbReference>
<comment type="similarity">
    <text evidence="3">Belongs to the beta type-B retroviral polymerase family. HERV class-II K(HML-2) pol subfamily.</text>
</comment>
<keyword evidence="5" id="KW-1003">Cell membrane</keyword>
<dbReference type="Pfam" id="PF15250">
    <property type="entry name" value="Raftlin"/>
    <property type="match status" value="3"/>
</dbReference>
<feature type="compositionally biased region" description="Acidic residues" evidence="11">
    <location>
        <begin position="1143"/>
        <end position="1159"/>
    </location>
</feature>
<dbReference type="InterPro" id="IPR043502">
    <property type="entry name" value="DNA/RNA_pol_sf"/>
</dbReference>
<dbReference type="PANTHER" id="PTHR17601">
    <property type="entry name" value="RAFTLIN-RELATED"/>
    <property type="match status" value="1"/>
</dbReference>
<feature type="compositionally biased region" description="Low complexity" evidence="11">
    <location>
        <begin position="809"/>
        <end position="824"/>
    </location>
</feature>
<evidence type="ECO:0000313" key="14">
    <source>
        <dbReference type="Proteomes" id="UP001274896"/>
    </source>
</evidence>
<name>A0AAE0Q967_9TELE</name>
<feature type="compositionally biased region" description="Basic and acidic residues" evidence="11">
    <location>
        <begin position="1104"/>
        <end position="1139"/>
    </location>
</feature>
<feature type="non-terminal residue" evidence="13">
    <location>
        <position position="1"/>
    </location>
</feature>
<evidence type="ECO:0000256" key="6">
    <source>
        <dbReference type="ARBA" id="ARBA00022707"/>
    </source>
</evidence>
<keyword evidence="9" id="KW-0449">Lipoprotein</keyword>
<comment type="similarity">
    <text evidence="2">Belongs to the raftlin family.</text>
</comment>
<dbReference type="SUPFAM" id="SSF56672">
    <property type="entry name" value="DNA/RNA polymerases"/>
    <property type="match status" value="1"/>
</dbReference>
<protein>
    <recommendedName>
        <fullName evidence="4">ribonuclease H</fullName>
        <ecNumber evidence="4">3.1.26.4</ecNumber>
    </recommendedName>
</protein>
<dbReference type="InterPro" id="IPR028169">
    <property type="entry name" value="Raftlin"/>
</dbReference>
<evidence type="ECO:0000256" key="11">
    <source>
        <dbReference type="SAM" id="MobiDB-lite"/>
    </source>
</evidence>
<dbReference type="AlphaFoldDB" id="A0AAE0Q967"/>
<dbReference type="PANTHER" id="PTHR17601:SF3">
    <property type="entry name" value="RAFTLIN"/>
    <property type="match status" value="1"/>
</dbReference>
<dbReference type="Pfam" id="PF00078">
    <property type="entry name" value="RVT_1"/>
    <property type="match status" value="1"/>
</dbReference>
<keyword evidence="8" id="KW-0564">Palmitate</keyword>
<dbReference type="EC" id="3.1.26.4" evidence="4"/>
<feature type="region of interest" description="Disordered" evidence="11">
    <location>
        <begin position="799"/>
        <end position="900"/>
    </location>
</feature>
<gene>
    <name evidence="13" type="ORF">QTP70_034069</name>
</gene>
<evidence type="ECO:0000256" key="5">
    <source>
        <dbReference type="ARBA" id="ARBA00022475"/>
    </source>
</evidence>